<evidence type="ECO:0000313" key="2">
    <source>
        <dbReference type="EMBL" id="KAH0891138.1"/>
    </source>
</evidence>
<dbReference type="SUPFAM" id="SSF81383">
    <property type="entry name" value="F-box domain"/>
    <property type="match status" value="4"/>
</dbReference>
<feature type="domain" description="F-box" evidence="1">
    <location>
        <begin position="7"/>
        <end position="53"/>
    </location>
</feature>
<dbReference type="Gene3D" id="1.20.1280.50">
    <property type="match status" value="4"/>
</dbReference>
<dbReference type="SUPFAM" id="SSF50965">
    <property type="entry name" value="Galactose oxidase, central domain"/>
    <property type="match status" value="1"/>
</dbReference>
<protein>
    <recommendedName>
        <fullName evidence="1">F-box domain-containing protein</fullName>
    </recommendedName>
</protein>
<dbReference type="NCBIfam" id="TIGR01640">
    <property type="entry name" value="F_box_assoc_1"/>
    <property type="match status" value="4"/>
</dbReference>
<gene>
    <name evidence="2" type="ORF">HID58_053567</name>
</gene>
<comment type="caution">
    <text evidence="2">The sequence shown here is derived from an EMBL/GenBank/DDBJ whole genome shotgun (WGS) entry which is preliminary data.</text>
</comment>
<sequence>MASPRRSWSLPLLPLEIIQEIFYRTPAEALVRSKPTCKKWHALITNKSFINKHLQRSKERPQERFIRIFDKVRIMDPITRTSAASPIPNELLQHQYNINTLIYTLMVHCDGLMLVAYRGWKCRSDGSILPNIALWNPLLNKIKWVEQAAGCITSSDYYGIGYNGDGNYKLVRFTCRPFEVEGFEDVPEVEIYEFETSSWRTVGGKVDVDVEITRKCVSVMGNMYWVAYRCWKEDEKFIRVFDFSDETFKDICFCPPSYGDNSHLSCFNGDSLSLLLQQDEASRKIEVWVSSKLGDGDVTFSKYFSLSGPDLPALRVQAKAARPVYCFVKPKSVIVWCVEVEGKGTDKACTCCTLYEIGEDGVKSKKVTEQDDVRDYSRAFVCGYVYVPSKSLNSEMKLREGWPQMLLFIWSWYTAFNVMDVRMRSWSLSLMPPEIIQKIFYKTPAEALVRAKPTCKEWYALLTDETFINEHFNRSKEHFLRICDTVQIMDPVTRASSVSPVPNELLQHPFKIDTLVYTHMVQCDGFMLVGCNMWKCRDDGSRYANLALWNPVLRSLRWIEPSRSITTSDYHGIGYDKNNASDGYKILRFTSRPWDIEDYEDEPEVEIYECKTSSWRTLDVDQLDMDVNIMRICVAVMGNMYWIAYRDVEDEDDDEEEFICGFDFSDELFKDICLCPTSYVNSHLSCFNGDSLSLLQQDQVSRNIEVWVSSKLGGGDGDVSFSKYFSLSGPDLPALRVHAKAARPVYCFVKPKSVIVWCVEVEGKGTDKACTCCTLYEIGEDGVKSKRETERNYLRDYSRAFRCGYVYVPKFNSEMKLGEGWPLMLLFIWSWYTAFNVMDVRISYPRISDTTRIFLRALMAASRRSWSLSLMPPEIIQKIFYKTPAEALVRAKPTCKEWYALLTDETFINEHFNRSKEHFLRIFDTVQIMDPVTTTSSVSPVLDELRQHPYKITSVHPLLVHCDGLMLVGSYMWKCRDDGSRYANLALWNPVLRNIRWIEPSRSITTSDYHGIGYDKNNRNDGYNILRFASRPWETERYEGDEPKVEIYECKTSSWRTLDVELDMDVNIMPFCVAVMGNMYWIAFRDVEEEEIIRGFDFTDETFKDICLCPTSYVNSHLSCFNGDSLSFLKQDQTSRNIEVWVSSKLGGGDGDVSFSKYFSLSCPDLPALQVQANAARPVYCFVKPKSVIVWCVEVEGKGTDKAFTCCTLYEIDEGGVKSKRETERNYLRDYSSAFRCGYVYVPNVTEHDRAMAAARRSWSSLLPDILQEIFYKTPAEALVRAKPTCKEWYALLTDASFINEHFQRSQEERFLRIFVDDTVEIMDPATATSSVSPVPDELRQHSYKITLVHPLLVHCDGLMLVAYDDDCCCVSDGSRLPNLALWNPVLKNLRWVEPAKGITSSDYHGIGYDKNNRSDGYKILRFNSCPWDDVEGYGDAPEVEMYECKTSSWRTLDVELDMDVHIMRICVAVMGYMYWIAYRDVEEEEGDDDDEEEEEFILSCLDGDSLSLLQQDQASGNIEVWVSSKLGGGDVTFSKCFSLSGPVLPALWVDADAASPVYCFVKPKSVSVWCVGVEREGDKVCTCLTLYDINEDGMRTRTVTKRYNVRDYSRAFRCGYVYVPSMIPLPWGFCFVFGKLSFCSLFVDLMPCIS</sequence>
<dbReference type="Pfam" id="PF00646">
    <property type="entry name" value="F-box"/>
    <property type="match status" value="3"/>
</dbReference>
<dbReference type="InterPro" id="IPR006527">
    <property type="entry name" value="F-box-assoc_dom_typ1"/>
</dbReference>
<dbReference type="InterPro" id="IPR050796">
    <property type="entry name" value="SCF_F-box_component"/>
</dbReference>
<feature type="domain" description="F-box" evidence="1">
    <location>
        <begin position="865"/>
        <end position="915"/>
    </location>
</feature>
<reference evidence="2 3" key="1">
    <citation type="submission" date="2021-05" db="EMBL/GenBank/DDBJ databases">
        <title>Genome Assembly of Synthetic Allotetraploid Brassica napus Reveals Homoeologous Exchanges between Subgenomes.</title>
        <authorList>
            <person name="Davis J.T."/>
        </authorList>
    </citation>
    <scope>NUCLEOTIDE SEQUENCE [LARGE SCALE GENOMIC DNA]</scope>
    <source>
        <strain evidence="3">cv. Da-Ae</strain>
        <tissue evidence="2">Seedling</tissue>
    </source>
</reference>
<evidence type="ECO:0000313" key="3">
    <source>
        <dbReference type="Proteomes" id="UP000824890"/>
    </source>
</evidence>
<proteinExistence type="predicted"/>
<dbReference type="EMBL" id="JAGKQM010000013">
    <property type="protein sequence ID" value="KAH0891138.1"/>
    <property type="molecule type" value="Genomic_DNA"/>
</dbReference>
<dbReference type="Proteomes" id="UP000824890">
    <property type="component" value="Unassembled WGS sequence"/>
</dbReference>
<dbReference type="InterPro" id="IPR017451">
    <property type="entry name" value="F-box-assoc_interact_dom"/>
</dbReference>
<dbReference type="InterPro" id="IPR001810">
    <property type="entry name" value="F-box_dom"/>
</dbReference>
<feature type="domain" description="F-box" evidence="1">
    <location>
        <begin position="425"/>
        <end position="475"/>
    </location>
</feature>
<dbReference type="SMART" id="SM00256">
    <property type="entry name" value="FBOX"/>
    <property type="match status" value="4"/>
</dbReference>
<name>A0ABQ8AFA6_BRANA</name>
<evidence type="ECO:0000259" key="1">
    <source>
        <dbReference type="PROSITE" id="PS50181"/>
    </source>
</evidence>
<dbReference type="InterPro" id="IPR011043">
    <property type="entry name" value="Gal_Oxase/kelch_b-propeller"/>
</dbReference>
<dbReference type="InterPro" id="IPR036047">
    <property type="entry name" value="F-box-like_dom_sf"/>
</dbReference>
<dbReference type="PANTHER" id="PTHR31672">
    <property type="entry name" value="BNACNNG10540D PROTEIN"/>
    <property type="match status" value="1"/>
</dbReference>
<dbReference type="Pfam" id="PF07734">
    <property type="entry name" value="FBA_1"/>
    <property type="match status" value="5"/>
</dbReference>
<accession>A0ABQ8AFA6</accession>
<keyword evidence="3" id="KW-1185">Reference proteome</keyword>
<dbReference type="PROSITE" id="PS50181">
    <property type="entry name" value="FBOX"/>
    <property type="match status" value="3"/>
</dbReference>
<organism evidence="2 3">
    <name type="scientific">Brassica napus</name>
    <name type="common">Rape</name>
    <dbReference type="NCBI Taxonomy" id="3708"/>
    <lineage>
        <taxon>Eukaryota</taxon>
        <taxon>Viridiplantae</taxon>
        <taxon>Streptophyta</taxon>
        <taxon>Embryophyta</taxon>
        <taxon>Tracheophyta</taxon>
        <taxon>Spermatophyta</taxon>
        <taxon>Magnoliopsida</taxon>
        <taxon>eudicotyledons</taxon>
        <taxon>Gunneridae</taxon>
        <taxon>Pentapetalae</taxon>
        <taxon>rosids</taxon>
        <taxon>malvids</taxon>
        <taxon>Brassicales</taxon>
        <taxon>Brassicaceae</taxon>
        <taxon>Brassiceae</taxon>
        <taxon>Brassica</taxon>
    </lineage>
</organism>
<dbReference type="PANTHER" id="PTHR31672:SF13">
    <property type="entry name" value="F-BOX PROTEIN CPR30-LIKE"/>
    <property type="match status" value="1"/>
</dbReference>